<protein>
    <submittedName>
        <fullName evidence="4">Uncharacterized protein</fullName>
    </submittedName>
</protein>
<evidence type="ECO:0000256" key="1">
    <source>
        <dbReference type="ARBA" id="ARBA00004123"/>
    </source>
</evidence>
<dbReference type="PANTHER" id="PTHR46318">
    <property type="entry name" value="UPSTREAM BINDING TRANSCRIPTION FACTOR"/>
    <property type="match status" value="1"/>
</dbReference>
<dbReference type="InterPro" id="IPR036910">
    <property type="entry name" value="HMG_box_dom_sf"/>
</dbReference>
<organism evidence="4 5">
    <name type="scientific">Bos indicus x Bos taurus</name>
    <name type="common">Hybrid cattle</name>
    <dbReference type="NCBI Taxonomy" id="30522"/>
    <lineage>
        <taxon>Eukaryota</taxon>
        <taxon>Metazoa</taxon>
        <taxon>Chordata</taxon>
        <taxon>Craniata</taxon>
        <taxon>Vertebrata</taxon>
        <taxon>Euteleostomi</taxon>
        <taxon>Mammalia</taxon>
        <taxon>Eutheria</taxon>
        <taxon>Laurasiatheria</taxon>
        <taxon>Artiodactyla</taxon>
        <taxon>Ruminantia</taxon>
        <taxon>Pecora</taxon>
        <taxon>Bovidae</taxon>
        <taxon>Bovinae</taxon>
        <taxon>Bos</taxon>
    </lineage>
</organism>
<evidence type="ECO:0000256" key="3">
    <source>
        <dbReference type="ARBA" id="ARBA00023242"/>
    </source>
</evidence>
<dbReference type="GO" id="GO:0005634">
    <property type="term" value="C:nucleus"/>
    <property type="evidence" value="ECO:0007669"/>
    <property type="project" value="UniProtKB-SubCell"/>
</dbReference>
<keyword evidence="2" id="KW-0238">DNA-binding</keyword>
<dbReference type="GeneTree" id="ENSGT00940000163858"/>
<dbReference type="InterPro" id="IPR051762">
    <property type="entry name" value="UBF1"/>
</dbReference>
<dbReference type="PANTHER" id="PTHR46318:SF1">
    <property type="entry name" value="UPSTREAM-BINDING FACTOR 1-LIKE PROTEIN 1-RELATED"/>
    <property type="match status" value="1"/>
</dbReference>
<dbReference type="Ensembl" id="ENSBIXT00005016867.1">
    <property type="protein sequence ID" value="ENSBIXP00005009078.1"/>
    <property type="gene ID" value="ENSBIXG00005014047.1"/>
</dbReference>
<dbReference type="GO" id="GO:0003677">
    <property type="term" value="F:DNA binding"/>
    <property type="evidence" value="ECO:0007669"/>
    <property type="project" value="UniProtKB-KW"/>
</dbReference>
<reference evidence="4 5" key="1">
    <citation type="submission" date="2018-11" db="EMBL/GenBank/DDBJ databases">
        <title>Haplotype-resolved cattle genomes.</title>
        <authorList>
            <person name="Low W.Y."/>
            <person name="Tearle R."/>
            <person name="Bickhart D.M."/>
            <person name="Rosen B.D."/>
            <person name="Koren S."/>
            <person name="Rhie A."/>
            <person name="Hiendleder S."/>
            <person name="Phillippy A.M."/>
            <person name="Smith T.P.L."/>
            <person name="Williams J.L."/>
        </authorList>
    </citation>
    <scope>NUCLEOTIDE SEQUENCE [LARGE SCALE GENOMIC DNA]</scope>
</reference>
<dbReference type="Proteomes" id="UP000429181">
    <property type="component" value="Chromosome 29"/>
</dbReference>
<evidence type="ECO:0000256" key="2">
    <source>
        <dbReference type="ARBA" id="ARBA00023125"/>
    </source>
</evidence>
<dbReference type="AlphaFoldDB" id="A0A4W2FX04"/>
<accession>A0A4W2FX04</accession>
<keyword evidence="3" id="KW-0539">Nucleus</keyword>
<comment type="subcellular location">
    <subcellularLocation>
        <location evidence="1">Nucleus</location>
    </subcellularLocation>
</comment>
<proteinExistence type="predicted"/>
<sequence length="156" mass="18423">MNLPQCPKDLEMAMPKGQDDWSKEDIVQLLESMEKSIPSIDGHTSKTTHSVMDWEKVAFKDFSGEMCKLKWLEVSHKLRKFQTLKELVLEAKENKHAYLFQKSLTAYQHISQVMHPQYIQKHPKISNQELTRVLSEEHRRVPEQLRVKHSQDLEKE</sequence>
<evidence type="ECO:0000313" key="5">
    <source>
        <dbReference type="Proteomes" id="UP000429181"/>
    </source>
</evidence>
<dbReference type="SUPFAM" id="SSF47095">
    <property type="entry name" value="HMG-box"/>
    <property type="match status" value="1"/>
</dbReference>
<name>A0A4W2FX04_BOBOX</name>
<evidence type="ECO:0000313" key="4">
    <source>
        <dbReference type="Ensembl" id="ENSBIXP00005009078.1"/>
    </source>
</evidence>
<reference evidence="4" key="2">
    <citation type="submission" date="2025-08" db="UniProtKB">
        <authorList>
            <consortium name="Ensembl"/>
        </authorList>
    </citation>
    <scope>IDENTIFICATION</scope>
</reference>